<accession>A0AA40KBK6</accession>
<protein>
    <submittedName>
        <fullName evidence="2">Uncharacterized protein</fullName>
    </submittedName>
</protein>
<proteinExistence type="predicted"/>
<keyword evidence="3" id="KW-1185">Reference proteome</keyword>
<comment type="caution">
    <text evidence="2">The sequence shown here is derived from an EMBL/GenBank/DDBJ whole genome shotgun (WGS) entry which is preliminary data.</text>
</comment>
<dbReference type="AlphaFoldDB" id="A0AA40KBK6"/>
<evidence type="ECO:0000313" key="2">
    <source>
        <dbReference type="EMBL" id="KAK0752881.1"/>
    </source>
</evidence>
<dbReference type="EMBL" id="JAUKUD010000001">
    <property type="protein sequence ID" value="KAK0752881.1"/>
    <property type="molecule type" value="Genomic_DNA"/>
</dbReference>
<sequence length="298" mass="31777">MSRRRFFILDYPVGHDQMSTMLCRVVTDKYNPDRAFAPDEPLASQLLPDLVTEPFVTTNRSDFFDNVRSVGLQTKLLEIFHVSADRSDGNSIGLESELVKRYSLSNPEPKFAKLMENPHYAAGVSSLLARKRSGKAYLVTGFMTTTNATWSKGTTRDRAVGGGVTLDPGLLAGGVPSGFGISVDAGRSTSTSKQSGWVSPGEEIFAVSYANLKLEGGGLLGRGPKKPVVGDVVFAGNGHAALSGETRGDGTVADSESDSDSNEDEDDEGPLLGRVVVSTEEEPVVEGLDNFVDVPVSI</sequence>
<dbReference type="Proteomes" id="UP001172155">
    <property type="component" value="Unassembled WGS sequence"/>
</dbReference>
<name>A0AA40KBK6_9PEZI</name>
<gene>
    <name evidence="2" type="ORF">B0T18DRAFT_423528</name>
</gene>
<evidence type="ECO:0000313" key="3">
    <source>
        <dbReference type="Proteomes" id="UP001172155"/>
    </source>
</evidence>
<reference evidence="2" key="1">
    <citation type="submission" date="2023-06" db="EMBL/GenBank/DDBJ databases">
        <title>Genome-scale phylogeny and comparative genomics of the fungal order Sordariales.</title>
        <authorList>
            <consortium name="Lawrence Berkeley National Laboratory"/>
            <person name="Hensen N."/>
            <person name="Bonometti L."/>
            <person name="Westerberg I."/>
            <person name="Brannstrom I.O."/>
            <person name="Guillou S."/>
            <person name="Cros-Aarteil S."/>
            <person name="Calhoun S."/>
            <person name="Haridas S."/>
            <person name="Kuo A."/>
            <person name="Mondo S."/>
            <person name="Pangilinan J."/>
            <person name="Riley R."/>
            <person name="LaButti K."/>
            <person name="Andreopoulos B."/>
            <person name="Lipzen A."/>
            <person name="Chen C."/>
            <person name="Yanf M."/>
            <person name="Daum C."/>
            <person name="Ng V."/>
            <person name="Clum A."/>
            <person name="Steindorff A."/>
            <person name="Ohm R."/>
            <person name="Martin F."/>
            <person name="Silar P."/>
            <person name="Natvig D."/>
            <person name="Lalanne C."/>
            <person name="Gautier V."/>
            <person name="Ament-velasquez S.L."/>
            <person name="Kruys A."/>
            <person name="Hutchinson M.I."/>
            <person name="Powell A.J."/>
            <person name="Barry K."/>
            <person name="Miller A.N."/>
            <person name="Grigoriev I.V."/>
            <person name="Debuchy R."/>
            <person name="Gladieux P."/>
            <person name="Thoren M.H."/>
            <person name="Johannesson H."/>
        </authorList>
    </citation>
    <scope>NUCLEOTIDE SEQUENCE</scope>
    <source>
        <strain evidence="2">SMH3187-1</strain>
    </source>
</reference>
<organism evidence="2 3">
    <name type="scientific">Schizothecium vesticola</name>
    <dbReference type="NCBI Taxonomy" id="314040"/>
    <lineage>
        <taxon>Eukaryota</taxon>
        <taxon>Fungi</taxon>
        <taxon>Dikarya</taxon>
        <taxon>Ascomycota</taxon>
        <taxon>Pezizomycotina</taxon>
        <taxon>Sordariomycetes</taxon>
        <taxon>Sordariomycetidae</taxon>
        <taxon>Sordariales</taxon>
        <taxon>Schizotheciaceae</taxon>
        <taxon>Schizothecium</taxon>
    </lineage>
</organism>
<evidence type="ECO:0000256" key="1">
    <source>
        <dbReference type="SAM" id="MobiDB-lite"/>
    </source>
</evidence>
<feature type="compositionally biased region" description="Acidic residues" evidence="1">
    <location>
        <begin position="255"/>
        <end position="269"/>
    </location>
</feature>
<feature type="region of interest" description="Disordered" evidence="1">
    <location>
        <begin position="240"/>
        <end position="272"/>
    </location>
</feature>